<keyword evidence="3" id="KW-1185">Reference proteome</keyword>
<dbReference type="Proteomes" id="UP000606786">
    <property type="component" value="Unassembled WGS sequence"/>
</dbReference>
<sequence>MVRLAIAEYGVGSISLLEETVGNAVAYKEVVKHFVVPTIEDPSKNTQNGHFSGRFSILSSGSF</sequence>
<feature type="region of interest" description="Disordered" evidence="1">
    <location>
        <begin position="43"/>
        <end position="63"/>
    </location>
</feature>
<organism evidence="2 3">
    <name type="scientific">Ceratitis capitata</name>
    <name type="common">Mediterranean fruit fly</name>
    <name type="synonym">Tephritis capitata</name>
    <dbReference type="NCBI Taxonomy" id="7213"/>
    <lineage>
        <taxon>Eukaryota</taxon>
        <taxon>Metazoa</taxon>
        <taxon>Ecdysozoa</taxon>
        <taxon>Arthropoda</taxon>
        <taxon>Hexapoda</taxon>
        <taxon>Insecta</taxon>
        <taxon>Pterygota</taxon>
        <taxon>Neoptera</taxon>
        <taxon>Endopterygota</taxon>
        <taxon>Diptera</taxon>
        <taxon>Brachycera</taxon>
        <taxon>Muscomorpha</taxon>
        <taxon>Tephritoidea</taxon>
        <taxon>Tephritidae</taxon>
        <taxon>Ceratitis</taxon>
        <taxon>Ceratitis</taxon>
    </lineage>
</organism>
<accession>A0A811UJ57</accession>
<evidence type="ECO:0000313" key="3">
    <source>
        <dbReference type="Proteomes" id="UP000606786"/>
    </source>
</evidence>
<evidence type="ECO:0000313" key="2">
    <source>
        <dbReference type="EMBL" id="CAD6999232.1"/>
    </source>
</evidence>
<gene>
    <name evidence="2" type="ORF">CCAP1982_LOCUS7764</name>
</gene>
<dbReference type="AlphaFoldDB" id="A0A811UJ57"/>
<name>A0A811UJ57_CERCA</name>
<comment type="caution">
    <text evidence="2">The sequence shown here is derived from an EMBL/GenBank/DDBJ whole genome shotgun (WGS) entry which is preliminary data.</text>
</comment>
<protein>
    <submittedName>
        <fullName evidence="2">(Mediterranean fruit fly) hypothetical protein</fullName>
    </submittedName>
</protein>
<reference evidence="2" key="1">
    <citation type="submission" date="2020-11" db="EMBL/GenBank/DDBJ databases">
        <authorList>
            <person name="Whitehead M."/>
        </authorList>
    </citation>
    <scope>NUCLEOTIDE SEQUENCE</scope>
    <source>
        <strain evidence="2">EGII</strain>
    </source>
</reference>
<proteinExistence type="predicted"/>
<feature type="non-terminal residue" evidence="2">
    <location>
        <position position="63"/>
    </location>
</feature>
<evidence type="ECO:0000256" key="1">
    <source>
        <dbReference type="SAM" id="MobiDB-lite"/>
    </source>
</evidence>
<dbReference type="EMBL" id="CAJHJT010000012">
    <property type="protein sequence ID" value="CAD6999232.1"/>
    <property type="molecule type" value="Genomic_DNA"/>
</dbReference>